<sequence length="107" mass="11814">MAIRVSLLSLLVISSANLTFALYEDQVDLMDWYQQHISKVLQAVFQTQKAVWKRVVVAAEENAIASLDLRINFESWEFSRGAVSVGIFPSDLSAVKVTAIHSAKSGS</sequence>
<proteinExistence type="predicted"/>
<reference evidence="3" key="1">
    <citation type="submission" date="2021-01" db="UniProtKB">
        <authorList>
            <consortium name="EnsemblPlants"/>
        </authorList>
    </citation>
    <scope>IDENTIFICATION</scope>
</reference>
<evidence type="ECO:0000313" key="3">
    <source>
        <dbReference type="EnsemblPlants" id="Kaladp0045s0398.1.v1.1"/>
    </source>
</evidence>
<dbReference type="PANTHER" id="PTHR21573">
    <property type="entry name" value="ER MEMBRANE PROTEIN COMPLEX SUBUNIT 1"/>
    <property type="match status" value="1"/>
</dbReference>
<dbReference type="InterPro" id="IPR058545">
    <property type="entry name" value="Beta-prop_EMC1_1st"/>
</dbReference>
<feature type="signal peptide" evidence="1">
    <location>
        <begin position="1"/>
        <end position="21"/>
    </location>
</feature>
<dbReference type="InterPro" id="IPR026895">
    <property type="entry name" value="EMC1"/>
</dbReference>
<feature type="domain" description="EMC1 first beta-propeller" evidence="2">
    <location>
        <begin position="21"/>
        <end position="70"/>
    </location>
</feature>
<dbReference type="Gramene" id="Kaladp0045s0398.1.v1.1">
    <property type="protein sequence ID" value="Kaladp0045s0398.1.v1.1"/>
    <property type="gene ID" value="Kaladp0045s0398.v1.1"/>
</dbReference>
<evidence type="ECO:0000259" key="2">
    <source>
        <dbReference type="Pfam" id="PF25293"/>
    </source>
</evidence>
<dbReference type="Proteomes" id="UP000594263">
    <property type="component" value="Unplaced"/>
</dbReference>
<feature type="chain" id="PRO_5029802705" description="EMC1 first beta-propeller domain-containing protein" evidence="1">
    <location>
        <begin position="22"/>
        <end position="107"/>
    </location>
</feature>
<keyword evidence="1" id="KW-0732">Signal</keyword>
<organism evidence="3 4">
    <name type="scientific">Kalanchoe fedtschenkoi</name>
    <name type="common">Lavender scallops</name>
    <name type="synonym">South American air plant</name>
    <dbReference type="NCBI Taxonomy" id="63787"/>
    <lineage>
        <taxon>Eukaryota</taxon>
        <taxon>Viridiplantae</taxon>
        <taxon>Streptophyta</taxon>
        <taxon>Embryophyta</taxon>
        <taxon>Tracheophyta</taxon>
        <taxon>Spermatophyta</taxon>
        <taxon>Magnoliopsida</taxon>
        <taxon>eudicotyledons</taxon>
        <taxon>Gunneridae</taxon>
        <taxon>Pentapetalae</taxon>
        <taxon>Saxifragales</taxon>
        <taxon>Crassulaceae</taxon>
        <taxon>Kalanchoe</taxon>
    </lineage>
</organism>
<dbReference type="AlphaFoldDB" id="A0A7N0TU00"/>
<dbReference type="EnsemblPlants" id="Kaladp0045s0398.1.v1.1">
    <property type="protein sequence ID" value="Kaladp0045s0398.1.v1.1"/>
    <property type="gene ID" value="Kaladp0045s0398.v1.1"/>
</dbReference>
<accession>A0A7N0TU00</accession>
<dbReference type="PANTHER" id="PTHR21573:SF0">
    <property type="entry name" value="ER MEMBRANE PROTEIN COMPLEX SUBUNIT 1"/>
    <property type="match status" value="1"/>
</dbReference>
<dbReference type="GO" id="GO:0072546">
    <property type="term" value="C:EMC complex"/>
    <property type="evidence" value="ECO:0007669"/>
    <property type="project" value="InterPro"/>
</dbReference>
<evidence type="ECO:0000313" key="4">
    <source>
        <dbReference type="Proteomes" id="UP000594263"/>
    </source>
</evidence>
<name>A0A7N0TU00_KALFE</name>
<evidence type="ECO:0000256" key="1">
    <source>
        <dbReference type="SAM" id="SignalP"/>
    </source>
</evidence>
<dbReference type="GO" id="GO:0034975">
    <property type="term" value="P:protein folding in endoplasmic reticulum"/>
    <property type="evidence" value="ECO:0007669"/>
    <property type="project" value="TreeGrafter"/>
</dbReference>
<protein>
    <recommendedName>
        <fullName evidence="2">EMC1 first beta-propeller domain-containing protein</fullName>
    </recommendedName>
</protein>
<keyword evidence="4" id="KW-1185">Reference proteome</keyword>
<dbReference type="Pfam" id="PF25293">
    <property type="entry name" value="Beta-prop_EMC1_N"/>
    <property type="match status" value="1"/>
</dbReference>